<keyword evidence="3" id="KW-1185">Reference proteome</keyword>
<dbReference type="Proteomes" id="UP000307943">
    <property type="component" value="Unassembled WGS sequence"/>
</dbReference>
<feature type="transmembrane region" description="Helical" evidence="1">
    <location>
        <begin position="31"/>
        <end position="51"/>
    </location>
</feature>
<evidence type="ECO:0000313" key="2">
    <source>
        <dbReference type="EMBL" id="TNJ57732.1"/>
    </source>
</evidence>
<protein>
    <submittedName>
        <fullName evidence="2">Uncharacterized protein</fullName>
    </submittedName>
</protein>
<organism evidence="2 3">
    <name type="scientific">Paenibacillus hemerocallicola</name>
    <dbReference type="NCBI Taxonomy" id="1172614"/>
    <lineage>
        <taxon>Bacteria</taxon>
        <taxon>Bacillati</taxon>
        <taxon>Bacillota</taxon>
        <taxon>Bacilli</taxon>
        <taxon>Bacillales</taxon>
        <taxon>Paenibacillaceae</taxon>
        <taxon>Paenibacillus</taxon>
    </lineage>
</organism>
<keyword evidence="1" id="KW-1133">Transmembrane helix</keyword>
<dbReference type="EMBL" id="VDCQ01000101">
    <property type="protein sequence ID" value="TNJ57732.1"/>
    <property type="molecule type" value="Genomic_DNA"/>
</dbReference>
<name>A0A5C4SWL9_9BACL</name>
<reference evidence="2 3" key="1">
    <citation type="submission" date="2019-05" db="EMBL/GenBank/DDBJ databases">
        <title>We sequenced the genome of Paenibacillus hemerocallicola KCTC 33185 for further insight into its adaptation and study the phylogeny of Paenibacillus.</title>
        <authorList>
            <person name="Narsing Rao M.P."/>
        </authorList>
    </citation>
    <scope>NUCLEOTIDE SEQUENCE [LARGE SCALE GENOMIC DNA]</scope>
    <source>
        <strain evidence="2 3">KCTC 33185</strain>
    </source>
</reference>
<evidence type="ECO:0000256" key="1">
    <source>
        <dbReference type="SAM" id="Phobius"/>
    </source>
</evidence>
<keyword evidence="1" id="KW-0472">Membrane</keyword>
<dbReference type="AlphaFoldDB" id="A0A5C4SWL9"/>
<comment type="caution">
    <text evidence="2">The sequence shown here is derived from an EMBL/GenBank/DDBJ whole genome shotgun (WGS) entry which is preliminary data.</text>
</comment>
<gene>
    <name evidence="2" type="ORF">FE784_38320</name>
</gene>
<evidence type="ECO:0000313" key="3">
    <source>
        <dbReference type="Proteomes" id="UP000307943"/>
    </source>
</evidence>
<sequence>MSIAALGIVWLLGGGVIWLDRHSLLGGKRDRIAYSVLLAVCCLLSASLLFFSKLPGPTEWVDMLLKPIGSFLKP</sequence>
<keyword evidence="1" id="KW-0812">Transmembrane</keyword>
<accession>A0A5C4SWL9</accession>
<proteinExistence type="predicted"/>
<dbReference type="RefSeq" id="WP_139607564.1">
    <property type="nucleotide sequence ID" value="NZ_VDCQ01000101.1"/>
</dbReference>